<reference evidence="4" key="2">
    <citation type="submission" date="2023-06" db="EMBL/GenBank/DDBJ databases">
        <authorList>
            <person name="Ma L."/>
            <person name="Liu K.-W."/>
            <person name="Li Z."/>
            <person name="Hsiao Y.-Y."/>
            <person name="Qi Y."/>
            <person name="Fu T."/>
            <person name="Tang G."/>
            <person name="Zhang D."/>
            <person name="Sun W.-H."/>
            <person name="Liu D.-K."/>
            <person name="Li Y."/>
            <person name="Chen G.-Z."/>
            <person name="Liu X.-D."/>
            <person name="Liao X.-Y."/>
            <person name="Jiang Y.-T."/>
            <person name="Yu X."/>
            <person name="Hao Y."/>
            <person name="Huang J."/>
            <person name="Zhao X.-W."/>
            <person name="Ke S."/>
            <person name="Chen Y.-Y."/>
            <person name="Wu W.-L."/>
            <person name="Hsu J.-L."/>
            <person name="Lin Y.-F."/>
            <person name="Huang M.-D."/>
            <person name="Li C.-Y."/>
            <person name="Huang L."/>
            <person name="Wang Z.-W."/>
            <person name="Zhao X."/>
            <person name="Zhong W.-Y."/>
            <person name="Peng D.-H."/>
            <person name="Ahmad S."/>
            <person name="Lan S."/>
            <person name="Zhang J.-S."/>
            <person name="Tsai W.-C."/>
            <person name="Van De Peer Y."/>
            <person name="Liu Z.-J."/>
        </authorList>
    </citation>
    <scope>NUCLEOTIDE SEQUENCE</scope>
    <source>
        <strain evidence="4">SCP</strain>
        <tissue evidence="4">Leaves</tissue>
    </source>
</reference>
<comment type="caution">
    <text evidence="4">The sequence shown here is derived from an EMBL/GenBank/DDBJ whole genome shotgun (WGS) entry which is preliminary data.</text>
</comment>
<dbReference type="InterPro" id="IPR051701">
    <property type="entry name" value="Mito_OM_Translocase_MSP1"/>
</dbReference>
<sequence length="464" mass="52263">MSRAIPKSNRKEFLQKIEQMFDQLTGPIVLICGQNKFETGPKERTPISLKRLTMGLKADKTSKENNIYKLFDNVICIHPPKEEEPLRTFNKQIEEDRIIVISRSNFMELQKVLDENELVCVDLLHVNTNGVVLTKQKAEQVVGWARNHYLSSCNLPSVKGDRLDVPRESLEVAIVRLMEKETVFKKPSHSLKSLAKDEYENNFVSVVVPPDEVGVRFNDIALQRGITVWAPWDSKTLLAKALATEAGANFISITGSILTSKVDSLLGAVEEPLSMRRLEAREMSLWQPGMDLDQKIANGFSFLALQIDHLTLMMPSYVVCQGGRNVKENINSDFKYDELANATEGYSGSDLKNLCIAAAYRPVQELLEEEQKGGTCGTSPILRPLKLDDFIQAKAKFLSYILASIAYDAASMNELRKWNEQYGEGGSRKRSPFGFGLLRLLLCSKIEERVLQEVKKEIPATYGR</sequence>
<dbReference type="PANTHER" id="PTHR45644:SF56">
    <property type="entry name" value="AAA ATPASE, PUTATIVE (AFU_ORTHOLOGUE AFUA_2G12920)-RELATED"/>
    <property type="match status" value="1"/>
</dbReference>
<keyword evidence="1" id="KW-0547">Nucleotide-binding</keyword>
<dbReference type="EMBL" id="JAUJYN010000007">
    <property type="protein sequence ID" value="KAK1267531.1"/>
    <property type="molecule type" value="Genomic_DNA"/>
</dbReference>
<dbReference type="GO" id="GO:0005741">
    <property type="term" value="C:mitochondrial outer membrane"/>
    <property type="evidence" value="ECO:0007669"/>
    <property type="project" value="TreeGrafter"/>
</dbReference>
<proteinExistence type="predicted"/>
<reference evidence="4" key="1">
    <citation type="journal article" date="2023" name="Nat. Commun.">
        <title>Diploid and tetraploid genomes of Acorus and the evolution of monocots.</title>
        <authorList>
            <person name="Ma L."/>
            <person name="Liu K.W."/>
            <person name="Li Z."/>
            <person name="Hsiao Y.Y."/>
            <person name="Qi Y."/>
            <person name="Fu T."/>
            <person name="Tang G.D."/>
            <person name="Zhang D."/>
            <person name="Sun W.H."/>
            <person name="Liu D.K."/>
            <person name="Li Y."/>
            <person name="Chen G.Z."/>
            <person name="Liu X.D."/>
            <person name="Liao X.Y."/>
            <person name="Jiang Y.T."/>
            <person name="Yu X."/>
            <person name="Hao Y."/>
            <person name="Huang J."/>
            <person name="Zhao X.W."/>
            <person name="Ke S."/>
            <person name="Chen Y.Y."/>
            <person name="Wu W.L."/>
            <person name="Hsu J.L."/>
            <person name="Lin Y.F."/>
            <person name="Huang M.D."/>
            <person name="Li C.Y."/>
            <person name="Huang L."/>
            <person name="Wang Z.W."/>
            <person name="Zhao X."/>
            <person name="Zhong W.Y."/>
            <person name="Peng D.H."/>
            <person name="Ahmad S."/>
            <person name="Lan S."/>
            <person name="Zhang J.S."/>
            <person name="Tsai W.C."/>
            <person name="Van de Peer Y."/>
            <person name="Liu Z.J."/>
        </authorList>
    </citation>
    <scope>NUCLEOTIDE SEQUENCE</scope>
    <source>
        <strain evidence="4">SCP</strain>
    </source>
</reference>
<dbReference type="Gene3D" id="3.40.50.300">
    <property type="entry name" value="P-loop containing nucleotide triphosphate hydrolases"/>
    <property type="match status" value="1"/>
</dbReference>
<organism evidence="4 5">
    <name type="scientific">Acorus gramineus</name>
    <name type="common">Dwarf sweet flag</name>
    <dbReference type="NCBI Taxonomy" id="55184"/>
    <lineage>
        <taxon>Eukaryota</taxon>
        <taxon>Viridiplantae</taxon>
        <taxon>Streptophyta</taxon>
        <taxon>Embryophyta</taxon>
        <taxon>Tracheophyta</taxon>
        <taxon>Spermatophyta</taxon>
        <taxon>Magnoliopsida</taxon>
        <taxon>Liliopsida</taxon>
        <taxon>Acoraceae</taxon>
        <taxon>Acorus</taxon>
    </lineage>
</organism>
<dbReference type="Proteomes" id="UP001179952">
    <property type="component" value="Unassembled WGS sequence"/>
</dbReference>
<dbReference type="InterPro" id="IPR041569">
    <property type="entry name" value="AAA_lid_3"/>
</dbReference>
<evidence type="ECO:0000256" key="2">
    <source>
        <dbReference type="ARBA" id="ARBA00022840"/>
    </source>
</evidence>
<evidence type="ECO:0000313" key="5">
    <source>
        <dbReference type="Proteomes" id="UP001179952"/>
    </source>
</evidence>
<dbReference type="GO" id="GO:0005524">
    <property type="term" value="F:ATP binding"/>
    <property type="evidence" value="ECO:0007669"/>
    <property type="project" value="UniProtKB-KW"/>
</dbReference>
<dbReference type="AlphaFoldDB" id="A0AAV9AUD3"/>
<dbReference type="InterPro" id="IPR027417">
    <property type="entry name" value="P-loop_NTPase"/>
</dbReference>
<dbReference type="Gene3D" id="1.10.8.60">
    <property type="match status" value="1"/>
</dbReference>
<keyword evidence="5" id="KW-1185">Reference proteome</keyword>
<keyword evidence="2" id="KW-0067">ATP-binding</keyword>
<feature type="domain" description="AAA ATPase AAA+ lid" evidence="3">
    <location>
        <begin position="333"/>
        <end position="369"/>
    </location>
</feature>
<evidence type="ECO:0000313" key="4">
    <source>
        <dbReference type="EMBL" id="KAK1267531.1"/>
    </source>
</evidence>
<dbReference type="SUPFAM" id="SSF52540">
    <property type="entry name" value="P-loop containing nucleoside triphosphate hydrolases"/>
    <property type="match status" value="1"/>
</dbReference>
<protein>
    <recommendedName>
        <fullName evidence="3">AAA ATPase AAA+ lid domain-containing protein</fullName>
    </recommendedName>
</protein>
<dbReference type="PANTHER" id="PTHR45644">
    <property type="entry name" value="AAA ATPASE, PUTATIVE (AFU_ORTHOLOGUE AFUA_2G12920)-RELATED-RELATED"/>
    <property type="match status" value="1"/>
</dbReference>
<evidence type="ECO:0000259" key="3">
    <source>
        <dbReference type="Pfam" id="PF17862"/>
    </source>
</evidence>
<gene>
    <name evidence="4" type="ORF">QJS04_geneDACA019370</name>
</gene>
<evidence type="ECO:0000256" key="1">
    <source>
        <dbReference type="ARBA" id="ARBA00022741"/>
    </source>
</evidence>
<dbReference type="Pfam" id="PF17862">
    <property type="entry name" value="AAA_lid_3"/>
    <property type="match status" value="1"/>
</dbReference>
<name>A0AAV9AUD3_ACOGR</name>
<accession>A0AAV9AUD3</accession>